<proteinExistence type="predicted"/>
<protein>
    <submittedName>
        <fullName evidence="1">Uncharacterized protein</fullName>
    </submittedName>
</protein>
<accession>A0A0S4UYK9</accession>
<organism evidence="1">
    <name type="scientific">Ralstonia solanacearum</name>
    <name type="common">Pseudomonas solanacearum</name>
    <dbReference type="NCBI Taxonomy" id="305"/>
    <lineage>
        <taxon>Bacteria</taxon>
        <taxon>Pseudomonadati</taxon>
        <taxon>Pseudomonadota</taxon>
        <taxon>Betaproteobacteria</taxon>
        <taxon>Burkholderiales</taxon>
        <taxon>Burkholderiaceae</taxon>
        <taxon>Ralstonia</taxon>
        <taxon>Ralstonia solanacearum species complex</taxon>
    </lineage>
</organism>
<dbReference type="EMBL" id="LN899824">
    <property type="protein sequence ID" value="CUV26857.1"/>
    <property type="molecule type" value="Genomic_DNA"/>
</dbReference>
<dbReference type="AlphaFoldDB" id="A0A0S4UYK9"/>
<reference evidence="1" key="1">
    <citation type="submission" date="2015-10" db="EMBL/GenBank/DDBJ databases">
        <authorList>
            <person name="Gilbert D.G."/>
        </authorList>
    </citation>
    <scope>NUCLEOTIDE SEQUENCE</scope>
    <source>
        <strain evidence="1">Phyl III-seqv23</strain>
    </source>
</reference>
<gene>
    <name evidence="1" type="ORF">RUN1985_v1_10055</name>
</gene>
<name>A0A0S4UYK9_RALSL</name>
<evidence type="ECO:0000313" key="1">
    <source>
        <dbReference type="EMBL" id="CUV26857.1"/>
    </source>
</evidence>
<sequence length="120" mass="13400">MPTTNHEERSANTCQCFAPNEDGAWEDRADIGVTDDYWDVTRMRCARCGTQWVRAFLEYEAFSRSGRHYRAPVTDTTLEEITPEGALRLLEEAPLRIAGGSRFGGVEHVDRGPGELLAAP</sequence>